<dbReference type="Pfam" id="PF00367">
    <property type="entry name" value="PTS_EIIB"/>
    <property type="match status" value="1"/>
</dbReference>
<dbReference type="EMBL" id="JAMQJY010000001">
    <property type="protein sequence ID" value="MCM2676242.1"/>
    <property type="molecule type" value="Genomic_DNA"/>
</dbReference>
<dbReference type="PROSITE" id="PS51098">
    <property type="entry name" value="PTS_EIIB_TYPE_1"/>
    <property type="match status" value="1"/>
</dbReference>
<keyword evidence="3" id="KW-0808">Transferase</keyword>
<evidence type="ECO:0000256" key="6">
    <source>
        <dbReference type="ARBA" id="ARBA00022777"/>
    </source>
</evidence>
<gene>
    <name evidence="11" type="ORF">NDM98_12555</name>
</gene>
<name>A0ABT0XM09_9BACI</name>
<dbReference type="InterPro" id="IPR036878">
    <property type="entry name" value="Glu_permease_IIB"/>
</dbReference>
<dbReference type="PANTHER" id="PTHR30175:SF1">
    <property type="entry name" value="PTS SYSTEM ARBUTIN-, CELLOBIOSE-, AND SALICIN-SPECIFIC EIIBC COMPONENT-RELATED"/>
    <property type="match status" value="1"/>
</dbReference>
<feature type="active site" description="Phosphocysteine intermediate; for EIIB activity" evidence="8">
    <location>
        <position position="26"/>
    </location>
</feature>
<keyword evidence="2" id="KW-0762">Sugar transport</keyword>
<comment type="caution">
    <text evidence="11">The sequence shown here is derived from an EMBL/GenBank/DDBJ whole genome shotgun (WGS) entry which is preliminary data.</text>
</comment>
<accession>A0ABT0XM09</accession>
<keyword evidence="7 9" id="KW-1133">Transmembrane helix</keyword>
<dbReference type="InterPro" id="IPR001996">
    <property type="entry name" value="PTS_IIB_1"/>
</dbReference>
<reference evidence="11" key="1">
    <citation type="submission" date="2022-06" db="EMBL/GenBank/DDBJ databases">
        <title>Alkalicoccobacillus porphyridii sp. nov., isolated from a marine red alga, Porphyridium purpureum and reclassification of Shouchella plakortidis and Shouchella gibsonii as Alkalicoccobacillus plakortidis comb. nov. and Alkalicoccobacillus gibsonii comb. nov.</title>
        <authorList>
            <person name="Kim K.H."/>
            <person name="Lee J.K."/>
            <person name="Han D.M."/>
            <person name="Baek J.H."/>
            <person name="Jeon C.O."/>
        </authorList>
    </citation>
    <scope>NUCLEOTIDE SEQUENCE</scope>
    <source>
        <strain evidence="11">DSM 19153</strain>
    </source>
</reference>
<keyword evidence="12" id="KW-1185">Reference proteome</keyword>
<keyword evidence="1" id="KW-0813">Transport</keyword>
<evidence type="ECO:0000256" key="4">
    <source>
        <dbReference type="ARBA" id="ARBA00022683"/>
    </source>
</evidence>
<evidence type="ECO:0000256" key="1">
    <source>
        <dbReference type="ARBA" id="ARBA00022448"/>
    </source>
</evidence>
<evidence type="ECO:0000256" key="7">
    <source>
        <dbReference type="ARBA" id="ARBA00022989"/>
    </source>
</evidence>
<dbReference type="Proteomes" id="UP001203665">
    <property type="component" value="Unassembled WGS sequence"/>
</dbReference>
<dbReference type="InterPro" id="IPR050558">
    <property type="entry name" value="PTS_Sugar-Specific_Components"/>
</dbReference>
<sequence length="124" mass="14076">MNEKENVKHIIEYVGGEHNIKKVWHCMTRLRFDLYDFSKINREEIKALEGVMGDQLTNDQYQIVIGTHVQKVHEALTNELNIEENSEESQSASTKKKGFFGALLDVVSGVFGPIVPAIAWSLDD</sequence>
<proteinExistence type="predicted"/>
<evidence type="ECO:0000256" key="8">
    <source>
        <dbReference type="PROSITE-ProRule" id="PRU00421"/>
    </source>
</evidence>
<evidence type="ECO:0000256" key="9">
    <source>
        <dbReference type="SAM" id="Phobius"/>
    </source>
</evidence>
<protein>
    <submittedName>
        <fullName evidence="11">PTS transporter subunit EIIB</fullName>
    </submittedName>
</protein>
<evidence type="ECO:0000313" key="12">
    <source>
        <dbReference type="Proteomes" id="UP001203665"/>
    </source>
</evidence>
<keyword evidence="9" id="KW-0472">Membrane</keyword>
<evidence type="ECO:0000259" key="10">
    <source>
        <dbReference type="PROSITE" id="PS51098"/>
    </source>
</evidence>
<keyword evidence="4" id="KW-0598">Phosphotransferase system</keyword>
<evidence type="ECO:0000256" key="3">
    <source>
        <dbReference type="ARBA" id="ARBA00022679"/>
    </source>
</evidence>
<organism evidence="11 12">
    <name type="scientific">Alkalicoccobacillus plakortidis</name>
    <dbReference type="NCBI Taxonomy" id="444060"/>
    <lineage>
        <taxon>Bacteria</taxon>
        <taxon>Bacillati</taxon>
        <taxon>Bacillota</taxon>
        <taxon>Bacilli</taxon>
        <taxon>Bacillales</taxon>
        <taxon>Bacillaceae</taxon>
        <taxon>Alkalicoccobacillus</taxon>
    </lineage>
</organism>
<feature type="transmembrane region" description="Helical" evidence="9">
    <location>
        <begin position="99"/>
        <end position="122"/>
    </location>
</feature>
<evidence type="ECO:0000313" key="11">
    <source>
        <dbReference type="EMBL" id="MCM2676242.1"/>
    </source>
</evidence>
<keyword evidence="5 9" id="KW-0812">Transmembrane</keyword>
<dbReference type="PROSITE" id="PS01035">
    <property type="entry name" value="PTS_EIIB_TYPE_1_CYS"/>
    <property type="match status" value="1"/>
</dbReference>
<dbReference type="PANTHER" id="PTHR30175">
    <property type="entry name" value="PHOSPHOTRANSFERASE SYSTEM TRANSPORT PROTEIN"/>
    <property type="match status" value="1"/>
</dbReference>
<dbReference type="Gene3D" id="3.30.1360.60">
    <property type="entry name" value="Glucose permease domain IIB"/>
    <property type="match status" value="1"/>
</dbReference>
<dbReference type="SUPFAM" id="SSF55604">
    <property type="entry name" value="Glucose permease domain IIB"/>
    <property type="match status" value="1"/>
</dbReference>
<dbReference type="InterPro" id="IPR018113">
    <property type="entry name" value="PTrfase_EIIB_Cys"/>
</dbReference>
<keyword evidence="6" id="KW-0418">Kinase</keyword>
<evidence type="ECO:0000256" key="5">
    <source>
        <dbReference type="ARBA" id="ARBA00022692"/>
    </source>
</evidence>
<dbReference type="CDD" id="cd00212">
    <property type="entry name" value="PTS_IIB_glc"/>
    <property type="match status" value="1"/>
</dbReference>
<evidence type="ECO:0000256" key="2">
    <source>
        <dbReference type="ARBA" id="ARBA00022597"/>
    </source>
</evidence>
<dbReference type="RefSeq" id="WP_251608102.1">
    <property type="nucleotide sequence ID" value="NZ_JAMQJY010000001.1"/>
</dbReference>
<feature type="domain" description="PTS EIIB type-1" evidence="10">
    <location>
        <begin position="4"/>
        <end position="86"/>
    </location>
</feature>